<protein>
    <submittedName>
        <fullName evidence="3">Uncharacterized protein</fullName>
    </submittedName>
</protein>
<evidence type="ECO:0000256" key="2">
    <source>
        <dbReference type="SAM" id="Phobius"/>
    </source>
</evidence>
<feature type="compositionally biased region" description="Basic residues" evidence="1">
    <location>
        <begin position="66"/>
        <end position="78"/>
    </location>
</feature>
<evidence type="ECO:0000256" key="1">
    <source>
        <dbReference type="SAM" id="MobiDB-lite"/>
    </source>
</evidence>
<feature type="transmembrane region" description="Helical" evidence="2">
    <location>
        <begin position="78"/>
        <end position="103"/>
    </location>
</feature>
<keyword evidence="2" id="KW-1133">Transmembrane helix</keyword>
<keyword evidence="2" id="KW-0812">Transmembrane</keyword>
<dbReference type="AlphaFoldDB" id="A9PAZ5"/>
<dbReference type="EMBL" id="EF145387">
    <property type="protein sequence ID" value="ABK93548.1"/>
    <property type="molecule type" value="mRNA"/>
</dbReference>
<reference evidence="3" key="1">
    <citation type="journal article" date="2008" name="BMC Genomics">
        <title>Analysis of 4,664 high-quality sequence-finished poplar full-length cDNA clones and their utility for the discovery of genes responding to insect feeding.</title>
        <authorList>
            <person name="Ralph S.G."/>
            <person name="Chun H.J."/>
            <person name="Cooper D."/>
            <person name="Kirkpatrick R."/>
            <person name="Kolosova N."/>
            <person name="Gunter L."/>
            <person name="Tuskan G.A."/>
            <person name="Douglas C.J."/>
            <person name="Holt R.A."/>
            <person name="Jones S.J."/>
            <person name="Marra M.A."/>
            <person name="Bohlmann J."/>
        </authorList>
    </citation>
    <scope>NUCLEOTIDE SEQUENCE</scope>
    <source>
        <tissue evidence="3">Phloem and cambium</tissue>
    </source>
</reference>
<keyword evidence="2" id="KW-0472">Membrane</keyword>
<organism evidence="3">
    <name type="scientific">Populus trichocarpa</name>
    <name type="common">Western balsam poplar</name>
    <name type="synonym">Populus balsamifera subsp. trichocarpa</name>
    <dbReference type="NCBI Taxonomy" id="3694"/>
    <lineage>
        <taxon>Eukaryota</taxon>
        <taxon>Viridiplantae</taxon>
        <taxon>Streptophyta</taxon>
        <taxon>Embryophyta</taxon>
        <taxon>Tracheophyta</taxon>
        <taxon>Spermatophyta</taxon>
        <taxon>Magnoliopsida</taxon>
        <taxon>eudicotyledons</taxon>
        <taxon>Gunneridae</taxon>
        <taxon>Pentapetalae</taxon>
        <taxon>rosids</taxon>
        <taxon>fabids</taxon>
        <taxon>Malpighiales</taxon>
        <taxon>Salicaceae</taxon>
        <taxon>Saliceae</taxon>
        <taxon>Populus</taxon>
    </lineage>
</organism>
<evidence type="ECO:0000313" key="3">
    <source>
        <dbReference type="EMBL" id="ABK93548.1"/>
    </source>
</evidence>
<accession>A9PAZ5</accession>
<feature type="region of interest" description="Disordered" evidence="1">
    <location>
        <begin position="45"/>
        <end position="78"/>
    </location>
</feature>
<proteinExistence type="evidence at transcript level"/>
<name>A9PAZ5_POPTR</name>
<sequence>MNQRIRRVSLTKSRRNCQDIRKLTRSLLQLLNMFPLKLQFPMKEMPRRRRDYSRRSRRSYLGTTPRLKKRRRKKRRVLPSRAAGSILVFYRTVMMMLDVWLVWLCPSTVFLPF</sequence>
<feature type="compositionally biased region" description="Basic residues" evidence="1">
    <location>
        <begin position="46"/>
        <end position="58"/>
    </location>
</feature>